<dbReference type="Proteomes" id="UP000054988">
    <property type="component" value="Unassembled WGS sequence"/>
</dbReference>
<comment type="caution">
    <text evidence="2">The sequence shown here is derived from an EMBL/GenBank/DDBJ whole genome shotgun (WGS) entry which is preliminary data.</text>
</comment>
<organism evidence="2 3">
    <name type="scientific">Moniliophthora roreri</name>
    <name type="common">Frosty pod rot fungus</name>
    <name type="synonym">Monilia roreri</name>
    <dbReference type="NCBI Taxonomy" id="221103"/>
    <lineage>
        <taxon>Eukaryota</taxon>
        <taxon>Fungi</taxon>
        <taxon>Dikarya</taxon>
        <taxon>Basidiomycota</taxon>
        <taxon>Agaricomycotina</taxon>
        <taxon>Agaricomycetes</taxon>
        <taxon>Agaricomycetidae</taxon>
        <taxon>Agaricales</taxon>
        <taxon>Marasmiineae</taxon>
        <taxon>Marasmiaceae</taxon>
        <taxon>Moniliophthora</taxon>
    </lineage>
</organism>
<dbReference type="AlphaFoldDB" id="A0A0W0ETC8"/>
<reference evidence="2 3" key="1">
    <citation type="submission" date="2015-12" db="EMBL/GenBank/DDBJ databases">
        <title>Draft genome sequence of Moniliophthora roreri, the causal agent of frosty pod rot of cacao.</title>
        <authorList>
            <person name="Aime M.C."/>
            <person name="Diaz-Valderrama J.R."/>
            <person name="Kijpornyongpan T."/>
            <person name="Phillips-Mora W."/>
        </authorList>
    </citation>
    <scope>NUCLEOTIDE SEQUENCE [LARGE SCALE GENOMIC DNA]</scope>
    <source>
        <strain evidence="2 3">MCA 2952</strain>
    </source>
</reference>
<evidence type="ECO:0000313" key="2">
    <source>
        <dbReference type="EMBL" id="KTB27324.1"/>
    </source>
</evidence>
<evidence type="ECO:0000256" key="1">
    <source>
        <dbReference type="SAM" id="SignalP"/>
    </source>
</evidence>
<keyword evidence="1" id="KW-0732">Signal</keyword>
<evidence type="ECO:0000313" key="3">
    <source>
        <dbReference type="Proteomes" id="UP000054988"/>
    </source>
</evidence>
<feature type="signal peptide" evidence="1">
    <location>
        <begin position="1"/>
        <end position="19"/>
    </location>
</feature>
<proteinExistence type="predicted"/>
<name>A0A0W0ETC8_MONRR</name>
<accession>A0A0W0ETC8</accession>
<feature type="chain" id="PRO_5006901113" evidence="1">
    <location>
        <begin position="20"/>
        <end position="80"/>
    </location>
</feature>
<protein>
    <submittedName>
        <fullName evidence="2">Uncharacterized protein</fullName>
    </submittedName>
</protein>
<gene>
    <name evidence="2" type="ORF">WG66_20128</name>
</gene>
<dbReference type="EMBL" id="LATX01002557">
    <property type="protein sequence ID" value="KTB27324.1"/>
    <property type="molecule type" value="Genomic_DNA"/>
</dbReference>
<sequence length="80" mass="8606">MNLICTFPPFLLLATVALGLPVAPSSTGVAAPDLESQLSNLSVKLEIGQVKVIGRWCRVALFAVSTDVFYAERVLCQSRI</sequence>